<dbReference type="OrthoDB" id="10616007at2759"/>
<keyword evidence="2" id="KW-1185">Reference proteome</keyword>
<evidence type="ECO:0000313" key="2">
    <source>
        <dbReference type="Proteomes" id="UP000475862"/>
    </source>
</evidence>
<protein>
    <submittedName>
        <fullName evidence="1">Uncharacterized protein</fullName>
    </submittedName>
</protein>
<gene>
    <name evidence="1" type="ORF">AGLY_008929</name>
</gene>
<dbReference type="AlphaFoldDB" id="A0A6G0TJ96"/>
<name>A0A6G0TJ96_APHGL</name>
<feature type="non-terminal residue" evidence="1">
    <location>
        <position position="1"/>
    </location>
</feature>
<organism evidence="1 2">
    <name type="scientific">Aphis glycines</name>
    <name type="common">Soybean aphid</name>
    <dbReference type="NCBI Taxonomy" id="307491"/>
    <lineage>
        <taxon>Eukaryota</taxon>
        <taxon>Metazoa</taxon>
        <taxon>Ecdysozoa</taxon>
        <taxon>Arthropoda</taxon>
        <taxon>Hexapoda</taxon>
        <taxon>Insecta</taxon>
        <taxon>Pterygota</taxon>
        <taxon>Neoptera</taxon>
        <taxon>Paraneoptera</taxon>
        <taxon>Hemiptera</taxon>
        <taxon>Sternorrhyncha</taxon>
        <taxon>Aphidomorpha</taxon>
        <taxon>Aphidoidea</taxon>
        <taxon>Aphididae</taxon>
        <taxon>Aphidini</taxon>
        <taxon>Aphis</taxon>
        <taxon>Aphis</taxon>
    </lineage>
</organism>
<dbReference type="Proteomes" id="UP000475862">
    <property type="component" value="Unassembled WGS sequence"/>
</dbReference>
<sequence>LSKCQKKIIFNFFLSMIKIFVLTEHILNSGILMYETSPIPSALIANIASDSGKQGESYILHILVSPLPFRKCVSHYISTNRFFWICCKHRSAIHLSNYLIVLPHLQDLQLALTIVSDDLYYMLWHKQYYQYYVLSKFKNNKVTAKVWQICVLPVLNSPNISVIEPVSIPPPNRRSNSFEPVVN</sequence>
<evidence type="ECO:0000313" key="1">
    <source>
        <dbReference type="EMBL" id="KAE9533850.1"/>
    </source>
</evidence>
<accession>A0A6G0TJ96</accession>
<proteinExistence type="predicted"/>
<comment type="caution">
    <text evidence="1">The sequence shown here is derived from an EMBL/GenBank/DDBJ whole genome shotgun (WGS) entry which is preliminary data.</text>
</comment>
<dbReference type="EMBL" id="VYZN01000031">
    <property type="protein sequence ID" value="KAE9533850.1"/>
    <property type="molecule type" value="Genomic_DNA"/>
</dbReference>
<reference evidence="1 2" key="1">
    <citation type="submission" date="2019-08" db="EMBL/GenBank/DDBJ databases">
        <title>The genome of the soybean aphid Biotype 1, its phylome, world population structure and adaptation to the North American continent.</title>
        <authorList>
            <person name="Giordano R."/>
            <person name="Donthu R.K."/>
            <person name="Hernandez A.G."/>
            <person name="Wright C.L."/>
            <person name="Zimin A.V."/>
        </authorList>
    </citation>
    <scope>NUCLEOTIDE SEQUENCE [LARGE SCALE GENOMIC DNA]</scope>
    <source>
        <tissue evidence="1">Whole aphids</tissue>
    </source>
</reference>